<dbReference type="OrthoDB" id="3793408at2759"/>
<protein>
    <submittedName>
        <fullName evidence="2">Uncharacterized protein</fullName>
    </submittedName>
</protein>
<feature type="compositionally biased region" description="Polar residues" evidence="1">
    <location>
        <begin position="380"/>
        <end position="402"/>
    </location>
</feature>
<reference evidence="2" key="1">
    <citation type="journal article" date="2020" name="Stud. Mycol.">
        <title>101 Dothideomycetes genomes: a test case for predicting lifestyles and emergence of pathogens.</title>
        <authorList>
            <person name="Haridas S."/>
            <person name="Albert R."/>
            <person name="Binder M."/>
            <person name="Bloem J."/>
            <person name="Labutti K."/>
            <person name="Salamov A."/>
            <person name="Andreopoulos B."/>
            <person name="Baker S."/>
            <person name="Barry K."/>
            <person name="Bills G."/>
            <person name="Bluhm B."/>
            <person name="Cannon C."/>
            <person name="Castanera R."/>
            <person name="Culley D."/>
            <person name="Daum C."/>
            <person name="Ezra D."/>
            <person name="Gonzalez J."/>
            <person name="Henrissat B."/>
            <person name="Kuo A."/>
            <person name="Liang C."/>
            <person name="Lipzen A."/>
            <person name="Lutzoni F."/>
            <person name="Magnuson J."/>
            <person name="Mondo S."/>
            <person name="Nolan M."/>
            <person name="Ohm R."/>
            <person name="Pangilinan J."/>
            <person name="Park H.-J."/>
            <person name="Ramirez L."/>
            <person name="Alfaro M."/>
            <person name="Sun H."/>
            <person name="Tritt A."/>
            <person name="Yoshinaga Y."/>
            <person name="Zwiers L.-H."/>
            <person name="Turgeon B."/>
            <person name="Goodwin S."/>
            <person name="Spatafora J."/>
            <person name="Crous P."/>
            <person name="Grigoriev I."/>
        </authorList>
    </citation>
    <scope>NUCLEOTIDE SEQUENCE</scope>
    <source>
        <strain evidence="2">CBS 690.94</strain>
    </source>
</reference>
<dbReference type="AlphaFoldDB" id="A0A9P4UBC2"/>
<gene>
    <name evidence="2" type="ORF">P171DRAFT_486936</name>
</gene>
<evidence type="ECO:0000313" key="3">
    <source>
        <dbReference type="Proteomes" id="UP000799764"/>
    </source>
</evidence>
<dbReference type="EMBL" id="MU001503">
    <property type="protein sequence ID" value="KAF2442972.1"/>
    <property type="molecule type" value="Genomic_DNA"/>
</dbReference>
<evidence type="ECO:0000256" key="1">
    <source>
        <dbReference type="SAM" id="MobiDB-lite"/>
    </source>
</evidence>
<sequence>MSLPLPETPKTTTFPTIGTPTSAKVPLVHSPLNASKRDIWTAHQLEQFDAAHVLFPSAGDDSIGASSYTIRDFINEAVEFLSPNYSTRQKSSISKSMRKQYEFLLVDLEAPIPSSWTEALENDNIKDALSYFLKNFAKVAYAKTLTTHRTSIRTIFNACQNLIQQHISPSETLPIQVSPFSMTSTPASKVSGIFDSSSPLQHRTPFTPFFTPLTLKMDPEFGYPLTPEDDAIQFFDRILESRTQSIINAEFKLEYLDKQCAKKDAQIADLEGAASPDVCLEGGPAQPSERDVFDGLEGDMVLDKLQHLSQRLAELRHEIEGTELLVELKDMRIAQLQVLASADDALDTARETDLALEELRVGQIQEQIERFEQAEIGGRTSESMGPSLDTEGTSSPVSSTETPIIVHEEDNSATADSQALALESESGDQTSQV</sequence>
<comment type="caution">
    <text evidence="2">The sequence shown here is derived from an EMBL/GenBank/DDBJ whole genome shotgun (WGS) entry which is preliminary data.</text>
</comment>
<evidence type="ECO:0000313" key="2">
    <source>
        <dbReference type="EMBL" id="KAF2442972.1"/>
    </source>
</evidence>
<feature type="region of interest" description="Disordered" evidence="1">
    <location>
        <begin position="373"/>
        <end position="433"/>
    </location>
</feature>
<proteinExistence type="predicted"/>
<keyword evidence="3" id="KW-1185">Reference proteome</keyword>
<dbReference type="Proteomes" id="UP000799764">
    <property type="component" value="Unassembled WGS sequence"/>
</dbReference>
<organism evidence="2 3">
    <name type="scientific">Karstenula rhodostoma CBS 690.94</name>
    <dbReference type="NCBI Taxonomy" id="1392251"/>
    <lineage>
        <taxon>Eukaryota</taxon>
        <taxon>Fungi</taxon>
        <taxon>Dikarya</taxon>
        <taxon>Ascomycota</taxon>
        <taxon>Pezizomycotina</taxon>
        <taxon>Dothideomycetes</taxon>
        <taxon>Pleosporomycetidae</taxon>
        <taxon>Pleosporales</taxon>
        <taxon>Massarineae</taxon>
        <taxon>Didymosphaeriaceae</taxon>
        <taxon>Karstenula</taxon>
    </lineage>
</organism>
<name>A0A9P4UBC2_9PLEO</name>
<accession>A0A9P4UBC2</accession>